<organism evidence="1 2">
    <name type="scientific">Paenibacillus albidus</name>
    <dbReference type="NCBI Taxonomy" id="2041023"/>
    <lineage>
        <taxon>Bacteria</taxon>
        <taxon>Bacillati</taxon>
        <taxon>Bacillota</taxon>
        <taxon>Bacilli</taxon>
        <taxon>Bacillales</taxon>
        <taxon>Paenibacillaceae</taxon>
        <taxon>Paenibacillus</taxon>
    </lineage>
</organism>
<evidence type="ECO:0008006" key="3">
    <source>
        <dbReference type="Google" id="ProtNLM"/>
    </source>
</evidence>
<protein>
    <recommendedName>
        <fullName evidence="3">RNA polymerase alpha subunit C-terminal domain-containing protein</fullName>
    </recommendedName>
</protein>
<accession>A0A917C583</accession>
<gene>
    <name evidence="1" type="ORF">GCM10010912_16930</name>
</gene>
<name>A0A917C583_9BACL</name>
<dbReference type="AlphaFoldDB" id="A0A917C583"/>
<sequence length="94" mass="10802">MLDLSLNQPLKTSLLIPEEYLIQDVVFLMEIDTSGNNQYATLKLINILRRNGLHTIEDILNSKAKHIQLMKGVGEKSFLMLLELLKEISKKKHN</sequence>
<reference evidence="1" key="2">
    <citation type="submission" date="2020-09" db="EMBL/GenBank/DDBJ databases">
        <authorList>
            <person name="Sun Q."/>
            <person name="Zhou Y."/>
        </authorList>
    </citation>
    <scope>NUCLEOTIDE SEQUENCE</scope>
    <source>
        <strain evidence="1">CGMCC 1.16134</strain>
    </source>
</reference>
<dbReference type="SUPFAM" id="SSF47789">
    <property type="entry name" value="C-terminal domain of RNA polymerase alpha subunit"/>
    <property type="match status" value="1"/>
</dbReference>
<evidence type="ECO:0000313" key="2">
    <source>
        <dbReference type="Proteomes" id="UP000637643"/>
    </source>
</evidence>
<reference evidence="1" key="1">
    <citation type="journal article" date="2014" name="Int. J. Syst. Evol. Microbiol.">
        <title>Complete genome sequence of Corynebacterium casei LMG S-19264T (=DSM 44701T), isolated from a smear-ripened cheese.</title>
        <authorList>
            <consortium name="US DOE Joint Genome Institute (JGI-PGF)"/>
            <person name="Walter F."/>
            <person name="Albersmeier A."/>
            <person name="Kalinowski J."/>
            <person name="Ruckert C."/>
        </authorList>
    </citation>
    <scope>NUCLEOTIDE SEQUENCE</scope>
    <source>
        <strain evidence="1">CGMCC 1.16134</strain>
    </source>
</reference>
<keyword evidence="2" id="KW-1185">Reference proteome</keyword>
<evidence type="ECO:0000313" key="1">
    <source>
        <dbReference type="EMBL" id="GGF72421.1"/>
    </source>
</evidence>
<dbReference type="EMBL" id="BMKR01000006">
    <property type="protein sequence ID" value="GGF72421.1"/>
    <property type="molecule type" value="Genomic_DNA"/>
</dbReference>
<proteinExistence type="predicted"/>
<dbReference type="Proteomes" id="UP000637643">
    <property type="component" value="Unassembled WGS sequence"/>
</dbReference>
<dbReference type="RefSeq" id="WP_189023830.1">
    <property type="nucleotide sequence ID" value="NZ_BMKR01000006.1"/>
</dbReference>
<comment type="caution">
    <text evidence="1">The sequence shown here is derived from an EMBL/GenBank/DDBJ whole genome shotgun (WGS) entry which is preliminary data.</text>
</comment>
<dbReference type="Gene3D" id="1.10.150.20">
    <property type="entry name" value="5' to 3' exonuclease, C-terminal subdomain"/>
    <property type="match status" value="1"/>
</dbReference>